<dbReference type="Pfam" id="PF03428">
    <property type="entry name" value="RP-C"/>
    <property type="match status" value="1"/>
</dbReference>
<accession>A0A517MQ94</accession>
<dbReference type="RefSeq" id="WP_145057128.1">
    <property type="nucleotide sequence ID" value="NZ_CP036263.1"/>
</dbReference>
<dbReference type="InterPro" id="IPR047611">
    <property type="entry name" value="RepABC_RepC"/>
</dbReference>
<evidence type="ECO:0000259" key="3">
    <source>
        <dbReference type="Pfam" id="PF11800"/>
    </source>
</evidence>
<sequence length="426" mass="47335">MQTLDLTNLTNSMGGGRIASPAYRAAIAKADDFTGLEEGADRYALLLLVKKVGKLAGFSPRMIHLLDYYLAYTRDCDWEEGSRPIVYQSLSRTALDLGVSERQVQKLEKALFDAGAISWNDSGNHRRFGQRCSESGRILWAYGVELTPLAYLREELQAKLDEKRLYDEAWMATKRRISWHRRQLRAHLAEWTLEEGSEEAVATFASRYDEIAVQLRTHLDLAAMRTLLAQHESLLNALTVAMGLKTAQIKERPQHASIAKETVKGSCPSEQKFVHYKSTNQSSKDSGSRTDKGLQESVAEGPVVDDPVSSSGLAHMTLAMATGAASERLRARMPRKAEWGDLVEAAYQLRYELAISQASWASACALLGRTGAAVCLLVTDRATLRDDDPVKSPAAYFRGMVNRAERGELRLHRSVFGLLERRGEAA</sequence>
<evidence type="ECO:0000256" key="1">
    <source>
        <dbReference type="SAM" id="MobiDB-lite"/>
    </source>
</evidence>
<feature type="region of interest" description="Disordered" evidence="1">
    <location>
        <begin position="274"/>
        <end position="309"/>
    </location>
</feature>
<feature type="domain" description="Plasmid replication protein C N-terminal" evidence="2">
    <location>
        <begin position="19"/>
        <end position="188"/>
    </location>
</feature>
<dbReference type="KEGG" id="amob:HG15A2_03070"/>
<name>A0A517MQ94_9BACT</name>
<dbReference type="Proteomes" id="UP000319852">
    <property type="component" value="Chromosome"/>
</dbReference>
<protein>
    <submittedName>
        <fullName evidence="4">Uncharacterized protein</fullName>
    </submittedName>
</protein>
<dbReference type="OrthoDB" id="7488837at2"/>
<dbReference type="InterPro" id="IPR005090">
    <property type="entry name" value="RepC_N"/>
</dbReference>
<dbReference type="AlphaFoldDB" id="A0A517MQ94"/>
<reference evidence="4 5" key="1">
    <citation type="submission" date="2019-02" db="EMBL/GenBank/DDBJ databases">
        <title>Deep-cultivation of Planctomycetes and their phenomic and genomic characterization uncovers novel biology.</title>
        <authorList>
            <person name="Wiegand S."/>
            <person name="Jogler M."/>
            <person name="Boedeker C."/>
            <person name="Pinto D."/>
            <person name="Vollmers J."/>
            <person name="Rivas-Marin E."/>
            <person name="Kohn T."/>
            <person name="Peeters S.H."/>
            <person name="Heuer A."/>
            <person name="Rast P."/>
            <person name="Oberbeckmann S."/>
            <person name="Bunk B."/>
            <person name="Jeske O."/>
            <person name="Meyerdierks A."/>
            <person name="Storesund J.E."/>
            <person name="Kallscheuer N."/>
            <person name="Luecker S."/>
            <person name="Lage O.M."/>
            <person name="Pohl T."/>
            <person name="Merkel B.J."/>
            <person name="Hornburger P."/>
            <person name="Mueller R.-W."/>
            <person name="Bruemmer F."/>
            <person name="Labrenz M."/>
            <person name="Spormann A.M."/>
            <person name="Op den Camp H."/>
            <person name="Overmann J."/>
            <person name="Amann R."/>
            <person name="Jetten M.S.M."/>
            <person name="Mascher T."/>
            <person name="Medema M.H."/>
            <person name="Devos D.P."/>
            <person name="Kaster A.-K."/>
            <person name="Ovreas L."/>
            <person name="Rohde M."/>
            <person name="Galperin M.Y."/>
            <person name="Jogler C."/>
        </authorList>
    </citation>
    <scope>NUCLEOTIDE SEQUENCE [LARGE SCALE GENOMIC DNA]</scope>
    <source>
        <strain evidence="4 5">HG15A2</strain>
    </source>
</reference>
<gene>
    <name evidence="4" type="ORF">HG15A2_03070</name>
</gene>
<dbReference type="NCBIfam" id="NF040974">
    <property type="entry name" value="RepABC_RepC"/>
    <property type="match status" value="1"/>
</dbReference>
<dbReference type="EMBL" id="CP036263">
    <property type="protein sequence ID" value="QDS97048.1"/>
    <property type="molecule type" value="Genomic_DNA"/>
</dbReference>
<evidence type="ECO:0000313" key="5">
    <source>
        <dbReference type="Proteomes" id="UP000319852"/>
    </source>
</evidence>
<dbReference type="Pfam" id="PF11800">
    <property type="entry name" value="RP-C_C"/>
    <property type="match status" value="1"/>
</dbReference>
<evidence type="ECO:0000313" key="4">
    <source>
        <dbReference type="EMBL" id="QDS97048.1"/>
    </source>
</evidence>
<proteinExistence type="predicted"/>
<feature type="domain" description="Plasmid replication protein C C-terminal" evidence="3">
    <location>
        <begin position="336"/>
        <end position="420"/>
    </location>
</feature>
<dbReference type="InterPro" id="IPR021760">
    <property type="entry name" value="RepC_C"/>
</dbReference>
<keyword evidence="5" id="KW-1185">Reference proteome</keyword>
<organism evidence="4 5">
    <name type="scientific">Adhaeretor mobilis</name>
    <dbReference type="NCBI Taxonomy" id="1930276"/>
    <lineage>
        <taxon>Bacteria</taxon>
        <taxon>Pseudomonadati</taxon>
        <taxon>Planctomycetota</taxon>
        <taxon>Planctomycetia</taxon>
        <taxon>Pirellulales</taxon>
        <taxon>Lacipirellulaceae</taxon>
        <taxon>Adhaeretor</taxon>
    </lineage>
</organism>
<evidence type="ECO:0000259" key="2">
    <source>
        <dbReference type="Pfam" id="PF03428"/>
    </source>
</evidence>